<name>A0A5D5ATW3_9EURY</name>
<feature type="compositionally biased region" description="Basic and acidic residues" evidence="1">
    <location>
        <begin position="117"/>
        <end position="129"/>
    </location>
</feature>
<reference evidence="2 3" key="1">
    <citation type="submission" date="2019-08" db="EMBL/GenBank/DDBJ databases">
        <title>Archaea genome.</title>
        <authorList>
            <person name="Kajale S."/>
            <person name="Shouche Y."/>
            <person name="Deshpande N."/>
            <person name="Sharma A."/>
        </authorList>
    </citation>
    <scope>NUCLEOTIDE SEQUENCE [LARGE SCALE GENOMIC DNA]</scope>
    <source>
        <strain evidence="2 3">ESP3B_9</strain>
    </source>
</reference>
<evidence type="ECO:0000313" key="3">
    <source>
        <dbReference type="Proteomes" id="UP000324104"/>
    </source>
</evidence>
<keyword evidence="3" id="KW-1185">Reference proteome</keyword>
<gene>
    <name evidence="2" type="ORF">FYC77_04970</name>
</gene>
<dbReference type="AlphaFoldDB" id="A0A5D5ATW3"/>
<feature type="compositionally biased region" description="Basic and acidic residues" evidence="1">
    <location>
        <begin position="1"/>
        <end position="10"/>
    </location>
</feature>
<sequence>MTEEHDHDVAVDVSSDDEPPVTADRATGTVRSTVTEGVETGVIPLASGGVLLLSALRSAIRGQLRAIPKGIVGATLLRYGVRKRRSSERTEESAASDAGPDRRGESEPSAEAAAASDRPDSGREGRLEPSDDDAEESRVEFVDEEGVSEPRSRPATDGEESRDPRRTVNDDPVEIDVSEPAMADEVSEATGPDPEQAQPAQTEATEPEPTPTEDAPESAVESDEDDDSSDRDSEADDEVREDDENGEDGTEPNETDS</sequence>
<dbReference type="Proteomes" id="UP000324104">
    <property type="component" value="Unassembled WGS sequence"/>
</dbReference>
<feature type="compositionally biased region" description="Acidic residues" evidence="1">
    <location>
        <begin position="214"/>
        <end position="257"/>
    </location>
</feature>
<feature type="region of interest" description="Disordered" evidence="1">
    <location>
        <begin position="1"/>
        <end position="30"/>
    </location>
</feature>
<proteinExistence type="predicted"/>
<evidence type="ECO:0000256" key="1">
    <source>
        <dbReference type="SAM" id="MobiDB-lite"/>
    </source>
</evidence>
<feature type="region of interest" description="Disordered" evidence="1">
    <location>
        <begin position="82"/>
        <end position="257"/>
    </location>
</feature>
<accession>A0A5D5ATW3</accession>
<comment type="caution">
    <text evidence="2">The sequence shown here is derived from an EMBL/GenBank/DDBJ whole genome shotgun (WGS) entry which is preliminary data.</text>
</comment>
<protein>
    <submittedName>
        <fullName evidence="2">Uncharacterized protein</fullName>
    </submittedName>
</protein>
<feature type="compositionally biased region" description="Low complexity" evidence="1">
    <location>
        <begin position="192"/>
        <end position="204"/>
    </location>
</feature>
<organism evidence="2 3">
    <name type="scientific">Natrialba swarupiae</name>
    <dbReference type="NCBI Taxonomy" id="2448032"/>
    <lineage>
        <taxon>Archaea</taxon>
        <taxon>Methanobacteriati</taxon>
        <taxon>Methanobacteriota</taxon>
        <taxon>Stenosarchaea group</taxon>
        <taxon>Halobacteria</taxon>
        <taxon>Halobacteriales</taxon>
        <taxon>Natrialbaceae</taxon>
        <taxon>Natrialba</taxon>
    </lineage>
</organism>
<dbReference type="EMBL" id="VTAW01000004">
    <property type="protein sequence ID" value="TYT63000.1"/>
    <property type="molecule type" value="Genomic_DNA"/>
</dbReference>
<dbReference type="RefSeq" id="WP_149080404.1">
    <property type="nucleotide sequence ID" value="NZ_VTAW01000004.1"/>
</dbReference>
<feature type="compositionally biased region" description="Low complexity" evidence="1">
    <location>
        <begin position="107"/>
        <end position="116"/>
    </location>
</feature>
<feature type="compositionally biased region" description="Basic and acidic residues" evidence="1">
    <location>
        <begin position="148"/>
        <end position="169"/>
    </location>
</feature>
<evidence type="ECO:0000313" key="2">
    <source>
        <dbReference type="EMBL" id="TYT63000.1"/>
    </source>
</evidence>